<dbReference type="GO" id="GO:0003700">
    <property type="term" value="F:DNA-binding transcription factor activity"/>
    <property type="evidence" value="ECO:0007669"/>
    <property type="project" value="UniProtKB-UniRule"/>
</dbReference>
<gene>
    <name evidence="11" type="ORF">CN97_16880</name>
</gene>
<evidence type="ECO:0000256" key="5">
    <source>
        <dbReference type="ARBA" id="ARBA00023125"/>
    </source>
</evidence>
<accession>A0A086Y4Y7</accession>
<protein>
    <recommendedName>
        <fullName evidence="7">Putative nickel-responsive regulator</fullName>
    </recommendedName>
</protein>
<feature type="binding site" evidence="7">
    <location>
        <position position="87"/>
    </location>
    <ligand>
        <name>Ni(2+)</name>
        <dbReference type="ChEBI" id="CHEBI:49786"/>
    </ligand>
</feature>
<dbReference type="PANTHER" id="PTHR34719">
    <property type="entry name" value="NICKEL-RESPONSIVE REGULATOR"/>
    <property type="match status" value="1"/>
</dbReference>
<dbReference type="EMBL" id="JGYG01000006">
    <property type="protein sequence ID" value="KFI29337.1"/>
    <property type="molecule type" value="Genomic_DNA"/>
</dbReference>
<feature type="compositionally biased region" description="Basic and acidic residues" evidence="8">
    <location>
        <begin position="149"/>
        <end position="164"/>
    </location>
</feature>
<evidence type="ECO:0000256" key="3">
    <source>
        <dbReference type="ARBA" id="ARBA00022723"/>
    </source>
</evidence>
<dbReference type="HAMAP" id="MF_00476">
    <property type="entry name" value="NikR"/>
    <property type="match status" value="1"/>
</dbReference>
<reference evidence="11 12" key="1">
    <citation type="submission" date="2014-03" db="EMBL/GenBank/DDBJ databases">
        <title>Genome of Haematobacter massiliensis CCUG 47968.</title>
        <authorList>
            <person name="Wang D."/>
            <person name="Wang G."/>
        </authorList>
    </citation>
    <scope>NUCLEOTIDE SEQUENCE [LARGE SCALE GENOMIC DNA]</scope>
    <source>
        <strain evidence="11 12">CCUG 47968</strain>
    </source>
</reference>
<dbReference type="eggNOG" id="COG0864">
    <property type="taxonomic scope" value="Bacteria"/>
</dbReference>
<keyword evidence="2 7" id="KW-0533">Nickel</keyword>
<dbReference type="OrthoDB" id="9806294at2"/>
<dbReference type="InterPro" id="IPR014864">
    <property type="entry name" value="TF_NikR_Ni-bd_C"/>
</dbReference>
<evidence type="ECO:0000313" key="12">
    <source>
        <dbReference type="Proteomes" id="UP000028826"/>
    </source>
</evidence>
<comment type="similarity">
    <text evidence="1 7">Belongs to the transcriptional regulatory CopG/NikR family.</text>
</comment>
<dbReference type="InterPro" id="IPR002145">
    <property type="entry name" value="CopG"/>
</dbReference>
<organism evidence="11 12">
    <name type="scientific">Haematobacter massiliensis</name>
    <dbReference type="NCBI Taxonomy" id="195105"/>
    <lineage>
        <taxon>Bacteria</taxon>
        <taxon>Pseudomonadati</taxon>
        <taxon>Pseudomonadota</taxon>
        <taxon>Alphaproteobacteria</taxon>
        <taxon>Rhodobacterales</taxon>
        <taxon>Paracoccaceae</taxon>
        <taxon>Haematobacter</taxon>
    </lineage>
</organism>
<dbReference type="AlphaFoldDB" id="A0A086Y4Y7"/>
<proteinExistence type="inferred from homology"/>
<name>A0A086Y4Y7_9RHOB</name>
<dbReference type="Pfam" id="PF08753">
    <property type="entry name" value="NikR_C"/>
    <property type="match status" value="1"/>
</dbReference>
<dbReference type="CDD" id="cd22231">
    <property type="entry name" value="RHH_NikR_HicB-like"/>
    <property type="match status" value="1"/>
</dbReference>
<dbReference type="InterPro" id="IPR010985">
    <property type="entry name" value="Ribbon_hlx_hlx"/>
</dbReference>
<dbReference type="PANTHER" id="PTHR34719:SF2">
    <property type="entry name" value="NICKEL-RESPONSIVE REGULATOR"/>
    <property type="match status" value="1"/>
</dbReference>
<dbReference type="Gene3D" id="3.30.70.1150">
    <property type="entry name" value="ACT-like. Chain A, domain 2"/>
    <property type="match status" value="1"/>
</dbReference>
<dbReference type="Pfam" id="PF01402">
    <property type="entry name" value="RHH_1"/>
    <property type="match status" value="1"/>
</dbReference>
<evidence type="ECO:0000256" key="7">
    <source>
        <dbReference type="HAMAP-Rule" id="MF_00476"/>
    </source>
</evidence>
<comment type="caution">
    <text evidence="11">The sequence shown here is derived from an EMBL/GenBank/DDBJ whole genome shotgun (WGS) entry which is preliminary data.</text>
</comment>
<evidence type="ECO:0000313" key="11">
    <source>
        <dbReference type="EMBL" id="KFI29337.1"/>
    </source>
</evidence>
<evidence type="ECO:0000256" key="6">
    <source>
        <dbReference type="ARBA" id="ARBA00023163"/>
    </source>
</evidence>
<dbReference type="SUPFAM" id="SSF55021">
    <property type="entry name" value="ACT-like"/>
    <property type="match status" value="1"/>
</dbReference>
<keyword evidence="3 7" id="KW-0479">Metal-binding</keyword>
<evidence type="ECO:0000256" key="8">
    <source>
        <dbReference type="SAM" id="MobiDB-lite"/>
    </source>
</evidence>
<dbReference type="InterPro" id="IPR027271">
    <property type="entry name" value="Acetolactate_synth/TF_NikR_C"/>
</dbReference>
<dbReference type="Proteomes" id="UP000028826">
    <property type="component" value="Unassembled WGS sequence"/>
</dbReference>
<dbReference type="InterPro" id="IPR022988">
    <property type="entry name" value="Ni_resp_reg_NikR"/>
</dbReference>
<keyword evidence="4 7" id="KW-0805">Transcription regulation</keyword>
<feature type="domain" description="Ribbon-helix-helix protein CopG" evidence="9">
    <location>
        <begin position="3"/>
        <end position="41"/>
    </location>
</feature>
<keyword evidence="5 7" id="KW-0238">DNA-binding</keyword>
<feature type="binding site" evidence="7">
    <location>
        <position position="95"/>
    </location>
    <ligand>
        <name>Ni(2+)</name>
        <dbReference type="ChEBI" id="CHEBI:49786"/>
    </ligand>
</feature>
<keyword evidence="6 7" id="KW-0804">Transcription</keyword>
<dbReference type="STRING" id="195105.CN97_16880"/>
<dbReference type="GO" id="GO:0016151">
    <property type="term" value="F:nickel cation binding"/>
    <property type="evidence" value="ECO:0007669"/>
    <property type="project" value="UniProtKB-UniRule"/>
</dbReference>
<dbReference type="RefSeq" id="WP_084684117.1">
    <property type="nucleotide sequence ID" value="NZ_CAMIFG010000037.1"/>
</dbReference>
<dbReference type="GO" id="GO:0010045">
    <property type="term" value="P:response to nickel cation"/>
    <property type="evidence" value="ECO:0007669"/>
    <property type="project" value="InterPro"/>
</dbReference>
<evidence type="ECO:0000256" key="1">
    <source>
        <dbReference type="ARBA" id="ARBA00008478"/>
    </source>
</evidence>
<dbReference type="SUPFAM" id="SSF47598">
    <property type="entry name" value="Ribbon-helix-helix"/>
    <property type="match status" value="1"/>
</dbReference>
<dbReference type="NCBIfam" id="NF002815">
    <property type="entry name" value="PRK02967.1"/>
    <property type="match status" value="1"/>
</dbReference>
<comment type="cofactor">
    <cofactor evidence="7">
        <name>Ni(2+)</name>
        <dbReference type="ChEBI" id="CHEBI:49786"/>
    </cofactor>
    <text evidence="7">Binds 1 nickel ion per subunit.</text>
</comment>
<dbReference type="Gene3D" id="1.10.1220.10">
    <property type="entry name" value="Met repressor-like"/>
    <property type="match status" value="1"/>
</dbReference>
<dbReference type="InterPro" id="IPR050192">
    <property type="entry name" value="CopG/NikR_regulator"/>
</dbReference>
<comment type="function">
    <text evidence="7">Transcriptional regulator.</text>
</comment>
<evidence type="ECO:0000256" key="4">
    <source>
        <dbReference type="ARBA" id="ARBA00023015"/>
    </source>
</evidence>
<feature type="domain" description="Transcription factor NikR nickel binding C-terminal" evidence="10">
    <location>
        <begin position="54"/>
        <end position="129"/>
    </location>
</feature>
<dbReference type="InterPro" id="IPR013321">
    <property type="entry name" value="Arc_rbn_hlx_hlx"/>
</dbReference>
<evidence type="ECO:0000259" key="9">
    <source>
        <dbReference type="Pfam" id="PF01402"/>
    </source>
</evidence>
<dbReference type="NCBIfam" id="NF003381">
    <property type="entry name" value="PRK04460.1"/>
    <property type="match status" value="1"/>
</dbReference>
<evidence type="ECO:0000256" key="2">
    <source>
        <dbReference type="ARBA" id="ARBA00022596"/>
    </source>
</evidence>
<dbReference type="GO" id="GO:0003677">
    <property type="term" value="F:DNA binding"/>
    <property type="evidence" value="ECO:0007669"/>
    <property type="project" value="UniProtKB-KW"/>
</dbReference>
<sequence length="164" mass="17677">MQRVTMTIDATQLATLDAYASARGYSSRSEAMRDILREVEARQIAKEAEGSCFATLTYVYEHETRELARRLTAAQHDHHDLSVAALHVHVDQDDCLEVVVLKGATAEVRAFADAVTTQRGVRAGNLHVIAPARRASPGAPVSPRGTSAGHDHAPPAEAADGREL</sequence>
<feature type="binding site" evidence="7">
    <location>
        <position position="89"/>
    </location>
    <ligand>
        <name>Ni(2+)</name>
        <dbReference type="ChEBI" id="CHEBI:49786"/>
    </ligand>
</feature>
<feature type="binding site" evidence="7">
    <location>
        <position position="76"/>
    </location>
    <ligand>
        <name>Ni(2+)</name>
        <dbReference type="ChEBI" id="CHEBI:49786"/>
    </ligand>
</feature>
<feature type="region of interest" description="Disordered" evidence="8">
    <location>
        <begin position="132"/>
        <end position="164"/>
    </location>
</feature>
<keyword evidence="12" id="KW-1185">Reference proteome</keyword>
<dbReference type="InterPro" id="IPR045865">
    <property type="entry name" value="ACT-like_dom_sf"/>
</dbReference>
<evidence type="ECO:0000259" key="10">
    <source>
        <dbReference type="Pfam" id="PF08753"/>
    </source>
</evidence>